<keyword evidence="2" id="KW-1185">Reference proteome</keyword>
<dbReference type="EMBL" id="AEPZ01000008">
    <property type="protein sequence ID" value="EFU81791.1"/>
    <property type="molecule type" value="Genomic_DNA"/>
</dbReference>
<evidence type="ECO:0008006" key="3">
    <source>
        <dbReference type="Google" id="ProtNLM"/>
    </source>
</evidence>
<protein>
    <recommendedName>
        <fullName evidence="3">Integrase catalytic domain-containing protein</fullName>
    </recommendedName>
</protein>
<proteinExistence type="predicted"/>
<accession>E6M424</accession>
<dbReference type="RefSeq" id="WP_004010947.1">
    <property type="nucleotide sequence ID" value="NZ_GL622346.1"/>
</dbReference>
<comment type="caution">
    <text evidence="1">The sequence shown here is derived from an EMBL/GenBank/DDBJ whole genome shotgun (WGS) entry which is preliminary data.</text>
</comment>
<organism evidence="1 2">
    <name type="scientific">Mobiluncus holmesii ATCC 35242</name>
    <dbReference type="NCBI Taxonomy" id="887899"/>
    <lineage>
        <taxon>Bacteria</taxon>
        <taxon>Bacillati</taxon>
        <taxon>Actinomycetota</taxon>
        <taxon>Actinomycetes</taxon>
        <taxon>Actinomycetales</taxon>
        <taxon>Actinomycetaceae</taxon>
        <taxon>Mobiluncus</taxon>
    </lineage>
</organism>
<evidence type="ECO:0000313" key="1">
    <source>
        <dbReference type="EMBL" id="EFU81791.1"/>
    </source>
</evidence>
<dbReference type="HOGENOM" id="CLU_2991753_0_0_11"/>
<reference evidence="1 2" key="1">
    <citation type="submission" date="2010-12" db="EMBL/GenBank/DDBJ databases">
        <authorList>
            <person name="Muzny D."/>
            <person name="Qin X."/>
            <person name="Deng J."/>
            <person name="Jiang H."/>
            <person name="Liu Y."/>
            <person name="Qu J."/>
            <person name="Song X.-Z."/>
            <person name="Zhang L."/>
            <person name="Thornton R."/>
            <person name="Coyle M."/>
            <person name="Francisco L."/>
            <person name="Jackson L."/>
            <person name="Javaid M."/>
            <person name="Korchina V."/>
            <person name="Kovar C."/>
            <person name="Mata R."/>
            <person name="Mathew T."/>
            <person name="Ngo R."/>
            <person name="Nguyen L."/>
            <person name="Nguyen N."/>
            <person name="Okwuonu G."/>
            <person name="Ongeri F."/>
            <person name="Pham C."/>
            <person name="Simmons D."/>
            <person name="Wilczek-Boney K."/>
            <person name="Hale W."/>
            <person name="Jakkamsetti A."/>
            <person name="Pham P."/>
            <person name="Ruth R."/>
            <person name="San Lucas F."/>
            <person name="Warren J."/>
            <person name="Zhang J."/>
            <person name="Zhao Z."/>
            <person name="Zhou C."/>
            <person name="Zhu D."/>
            <person name="Lee S."/>
            <person name="Bess C."/>
            <person name="Blankenburg K."/>
            <person name="Forbes L."/>
            <person name="Fu Q."/>
            <person name="Gubbala S."/>
            <person name="Hirani K."/>
            <person name="Jayaseelan J.C."/>
            <person name="Lara F."/>
            <person name="Munidasa M."/>
            <person name="Palculict T."/>
            <person name="Patil S."/>
            <person name="Pu L.-L."/>
            <person name="Saada N."/>
            <person name="Tang L."/>
            <person name="Weissenberger G."/>
            <person name="Zhu Y."/>
            <person name="Hemphill L."/>
            <person name="Shang Y."/>
            <person name="Youmans B."/>
            <person name="Ayvaz T."/>
            <person name="Ross M."/>
            <person name="Santibanez J."/>
            <person name="Aqrawi P."/>
            <person name="Gross S."/>
            <person name="Joshi V."/>
            <person name="Fowler G."/>
            <person name="Nazareth L."/>
            <person name="Reid J."/>
            <person name="Worley K."/>
            <person name="Petrosino J."/>
            <person name="Highlander S."/>
            <person name="Gibbs R."/>
        </authorList>
    </citation>
    <scope>NUCLEOTIDE SEQUENCE [LARGE SCALE GENOMIC DNA]</scope>
    <source>
        <strain evidence="1 2">ATCC 35242</strain>
    </source>
</reference>
<dbReference type="AlphaFoldDB" id="E6M424"/>
<dbReference type="Proteomes" id="UP000003343">
    <property type="component" value="Unassembled WGS sequence"/>
</dbReference>
<sequence length="57" mass="6283">MYAAFVTDVFSRKIVCWALSDSMRTKSLPLQALNQAVVSAKETAGLIHLTQIMDPNT</sequence>
<name>E6M424_9ACTO</name>
<gene>
    <name evidence="1" type="ORF">HMPREF0576_1006</name>
</gene>
<evidence type="ECO:0000313" key="2">
    <source>
        <dbReference type="Proteomes" id="UP000003343"/>
    </source>
</evidence>